<sequence>MAYLHYEIHNKIEKLNVLLRNLKACAFSQLYLKKFAGKRMEIEQDEVFIPQTNVSYQNKRVAVTGTKERKCGETRCNCPARMIGESLQGRRGALMKITRELIDDASLTEARSKFLMEKLKVWKWEVGQIDDKECMSKQLKGLETFFVCDPEPIRTKGCGKRLKSICVDRGVMTRRKCPSHSNHLEDDPYRPDMKFVVPGKFNI</sequence>
<dbReference type="Proteomes" id="UP000325081">
    <property type="component" value="Unassembled WGS sequence"/>
</dbReference>
<accession>A0A5A7QYG4</accession>
<dbReference type="OrthoDB" id="1700581at2759"/>
<gene>
    <name evidence="1" type="ORF">STAS_26218</name>
</gene>
<dbReference type="AlphaFoldDB" id="A0A5A7QYG4"/>
<reference evidence="2" key="1">
    <citation type="journal article" date="2019" name="Curr. Biol.">
        <title>Genome Sequence of Striga asiatica Provides Insight into the Evolution of Plant Parasitism.</title>
        <authorList>
            <person name="Yoshida S."/>
            <person name="Kim S."/>
            <person name="Wafula E.K."/>
            <person name="Tanskanen J."/>
            <person name="Kim Y.M."/>
            <person name="Honaas L."/>
            <person name="Yang Z."/>
            <person name="Spallek T."/>
            <person name="Conn C.E."/>
            <person name="Ichihashi Y."/>
            <person name="Cheong K."/>
            <person name="Cui S."/>
            <person name="Der J.P."/>
            <person name="Gundlach H."/>
            <person name="Jiao Y."/>
            <person name="Hori C."/>
            <person name="Ishida J.K."/>
            <person name="Kasahara H."/>
            <person name="Kiba T."/>
            <person name="Kim M.S."/>
            <person name="Koo N."/>
            <person name="Laohavisit A."/>
            <person name="Lee Y.H."/>
            <person name="Lumba S."/>
            <person name="McCourt P."/>
            <person name="Mortimer J.C."/>
            <person name="Mutuku J.M."/>
            <person name="Nomura T."/>
            <person name="Sasaki-Sekimoto Y."/>
            <person name="Seto Y."/>
            <person name="Wang Y."/>
            <person name="Wakatake T."/>
            <person name="Sakakibara H."/>
            <person name="Demura T."/>
            <person name="Yamaguchi S."/>
            <person name="Yoneyama K."/>
            <person name="Manabe R.I."/>
            <person name="Nelson D.C."/>
            <person name="Schulman A.H."/>
            <person name="Timko M.P."/>
            <person name="dePamphilis C.W."/>
            <person name="Choi D."/>
            <person name="Shirasu K."/>
        </authorList>
    </citation>
    <scope>NUCLEOTIDE SEQUENCE [LARGE SCALE GENOMIC DNA]</scope>
    <source>
        <strain evidence="2">cv. UVA1</strain>
    </source>
</reference>
<protein>
    <submittedName>
        <fullName evidence="1">Uncharacterized protein</fullName>
    </submittedName>
</protein>
<keyword evidence="2" id="KW-1185">Reference proteome</keyword>
<organism evidence="1 2">
    <name type="scientific">Striga asiatica</name>
    <name type="common">Asiatic witchweed</name>
    <name type="synonym">Buchnera asiatica</name>
    <dbReference type="NCBI Taxonomy" id="4170"/>
    <lineage>
        <taxon>Eukaryota</taxon>
        <taxon>Viridiplantae</taxon>
        <taxon>Streptophyta</taxon>
        <taxon>Embryophyta</taxon>
        <taxon>Tracheophyta</taxon>
        <taxon>Spermatophyta</taxon>
        <taxon>Magnoliopsida</taxon>
        <taxon>eudicotyledons</taxon>
        <taxon>Gunneridae</taxon>
        <taxon>Pentapetalae</taxon>
        <taxon>asterids</taxon>
        <taxon>lamiids</taxon>
        <taxon>Lamiales</taxon>
        <taxon>Orobanchaceae</taxon>
        <taxon>Buchnereae</taxon>
        <taxon>Striga</taxon>
    </lineage>
</organism>
<proteinExistence type="predicted"/>
<evidence type="ECO:0000313" key="1">
    <source>
        <dbReference type="EMBL" id="GER49001.1"/>
    </source>
</evidence>
<comment type="caution">
    <text evidence="1">The sequence shown here is derived from an EMBL/GenBank/DDBJ whole genome shotgun (WGS) entry which is preliminary data.</text>
</comment>
<evidence type="ECO:0000313" key="2">
    <source>
        <dbReference type="Proteomes" id="UP000325081"/>
    </source>
</evidence>
<name>A0A5A7QYG4_STRAF</name>
<dbReference type="EMBL" id="BKCP01008404">
    <property type="protein sequence ID" value="GER49001.1"/>
    <property type="molecule type" value="Genomic_DNA"/>
</dbReference>